<comment type="caution">
    <text evidence="2">The sequence shown here is derived from an EMBL/GenBank/DDBJ whole genome shotgun (WGS) entry which is preliminary data.</text>
</comment>
<dbReference type="EMBL" id="JAPFFF010000014">
    <property type="protein sequence ID" value="KAK8871073.1"/>
    <property type="molecule type" value="Genomic_DNA"/>
</dbReference>
<dbReference type="Pfam" id="PF10416">
    <property type="entry name" value="IBD"/>
    <property type="match status" value="1"/>
</dbReference>
<keyword evidence="3" id="KW-1185">Reference proteome</keyword>
<organism evidence="2 3">
    <name type="scientific">Tritrichomonas musculus</name>
    <dbReference type="NCBI Taxonomy" id="1915356"/>
    <lineage>
        <taxon>Eukaryota</taxon>
        <taxon>Metamonada</taxon>
        <taxon>Parabasalia</taxon>
        <taxon>Tritrichomonadida</taxon>
        <taxon>Tritrichomonadidae</taxon>
        <taxon>Tritrichomonas</taxon>
    </lineage>
</organism>
<accession>A0ABR2J0S2</accession>
<name>A0ABR2J0S2_9EUKA</name>
<gene>
    <name evidence="2" type="ORF">M9Y10_008986</name>
</gene>
<dbReference type="InterPro" id="IPR018845">
    <property type="entry name" value="Initiator-bd"/>
</dbReference>
<evidence type="ECO:0000259" key="1">
    <source>
        <dbReference type="Pfam" id="PF10416"/>
    </source>
</evidence>
<feature type="domain" description="Initiator binding" evidence="1">
    <location>
        <begin position="3"/>
        <end position="65"/>
    </location>
</feature>
<evidence type="ECO:0000313" key="2">
    <source>
        <dbReference type="EMBL" id="KAK8871073.1"/>
    </source>
</evidence>
<sequence>MISDIQEYCIQDDNNNEFRCLVCGIFWLKRSIAINISQLSILMGKCQSSINNSLQKMGYKCISKKISFTFYNNQHDLQDNGVTQPSLNKSIQSLSQSSNVMSCSCKNELIQKAPFLKMNTGELRKWSIRYLYNIYENNIYSKDKDKKGKTVSEKLKMQTDTQPHQADQTVDLDKNNQTEKYFINFHTSSSDVEDITDFDELYL</sequence>
<reference evidence="2 3" key="1">
    <citation type="submission" date="2024-04" db="EMBL/GenBank/DDBJ databases">
        <title>Tritrichomonas musculus Genome.</title>
        <authorList>
            <person name="Alves-Ferreira E."/>
            <person name="Grigg M."/>
            <person name="Lorenzi H."/>
            <person name="Galac M."/>
        </authorList>
    </citation>
    <scope>NUCLEOTIDE SEQUENCE [LARGE SCALE GENOMIC DNA]</scope>
    <source>
        <strain evidence="2 3">EAF2021</strain>
    </source>
</reference>
<dbReference type="Proteomes" id="UP001470230">
    <property type="component" value="Unassembled WGS sequence"/>
</dbReference>
<proteinExistence type="predicted"/>
<protein>
    <recommendedName>
        <fullName evidence="1">Initiator binding domain-containing protein</fullName>
    </recommendedName>
</protein>
<evidence type="ECO:0000313" key="3">
    <source>
        <dbReference type="Proteomes" id="UP001470230"/>
    </source>
</evidence>